<dbReference type="Proteomes" id="UP000003100">
    <property type="component" value="Unassembled WGS sequence"/>
</dbReference>
<dbReference type="EMBL" id="ACBZ01000038">
    <property type="protein sequence ID" value="EEG50180.1"/>
    <property type="molecule type" value="Genomic_DNA"/>
</dbReference>
<proteinExistence type="predicted"/>
<evidence type="ECO:0000313" key="2">
    <source>
        <dbReference type="EMBL" id="EEG50180.1"/>
    </source>
</evidence>
<feature type="domain" description="Transglutaminase-like" evidence="1">
    <location>
        <begin position="207"/>
        <end position="293"/>
    </location>
</feature>
<accession>C0CJ69</accession>
<organism evidence="2 3">
    <name type="scientific">Blautia hydrogenotrophica (strain DSM 10507 / JCM 14656 / S5a33)</name>
    <name type="common">Ruminococcus hydrogenotrophicus</name>
    <dbReference type="NCBI Taxonomy" id="476272"/>
    <lineage>
        <taxon>Bacteria</taxon>
        <taxon>Bacillati</taxon>
        <taxon>Bacillota</taxon>
        <taxon>Clostridia</taxon>
        <taxon>Lachnospirales</taxon>
        <taxon>Lachnospiraceae</taxon>
        <taxon>Blautia</taxon>
    </lineage>
</organism>
<dbReference type="InterPro" id="IPR002931">
    <property type="entry name" value="Transglutaminase-like"/>
</dbReference>
<dbReference type="InterPro" id="IPR052557">
    <property type="entry name" value="CAP/Cytokinesis_protein"/>
</dbReference>
<evidence type="ECO:0000259" key="1">
    <source>
        <dbReference type="Pfam" id="PF01841"/>
    </source>
</evidence>
<dbReference type="SUPFAM" id="SSF54001">
    <property type="entry name" value="Cysteine proteinases"/>
    <property type="match status" value="1"/>
</dbReference>
<dbReference type="GO" id="GO:0005737">
    <property type="term" value="C:cytoplasm"/>
    <property type="evidence" value="ECO:0007669"/>
    <property type="project" value="TreeGrafter"/>
</dbReference>
<evidence type="ECO:0000313" key="3">
    <source>
        <dbReference type="Proteomes" id="UP000003100"/>
    </source>
</evidence>
<keyword evidence="3" id="KW-1185">Reference proteome</keyword>
<protein>
    <recommendedName>
        <fullName evidence="1">Transglutaminase-like domain-containing protein</fullName>
    </recommendedName>
</protein>
<sequence>MKITPAFSLSNLERKIYYKFSLFANSAEIRYDRREYRTIQGEYMRISKKRFWAVLLLSLAALVAGCSQENHQAERKLSSFEPKEVKELRKKEVAQSDGERSEYFFQQLPEEEQRIYREILEGVQQYQEQIYVSSADNEAIDKTYHAILRDHPEVFWIHNRETTYKTVYSTYTVFEPGYQIGQDEIPAVESEMEAAYQTVAGGLLENAGDYEKAKAVYEYVILNTNYGYSEDDQSLAGVFRDHQAVCAGYAGAVQYLLERLGVECLYVTGDTQESPDGHAWNIANLNGTYYYLDATNGDQPDFLQSEEAETVKDMVLYDYLCPFPEEYESMAQIHTEFSLPDCVDTEYNYYVRNGSCFEAYDSEAIYQYACQQIDQGSDMIQFKFRSRQSYEEAIADLIEGKAVEQIAQYYMSYYGMQQIEYHYGVLEDFNTIYFML</sequence>
<dbReference type="PANTHER" id="PTHR46333:SF2">
    <property type="entry name" value="CYTOKINESIS PROTEIN 3"/>
    <property type="match status" value="1"/>
</dbReference>
<comment type="caution">
    <text evidence="2">The sequence shown here is derived from an EMBL/GenBank/DDBJ whole genome shotgun (WGS) entry which is preliminary data.</text>
</comment>
<gene>
    <name evidence="2" type="ORF">RUMHYD_00887</name>
</gene>
<dbReference type="eggNOG" id="COG5279">
    <property type="taxonomic scope" value="Bacteria"/>
</dbReference>
<name>C0CJ69_BLAHS</name>
<reference evidence="2 3" key="2">
    <citation type="submission" date="2009-02" db="EMBL/GenBank/DDBJ databases">
        <title>Draft genome sequence of Blautia hydrogenotrophica DSM 10507 (Ruminococcus hydrogenotrophicus DSM 10507).</title>
        <authorList>
            <person name="Sudarsanam P."/>
            <person name="Ley R."/>
            <person name="Guruge J."/>
            <person name="Turnbaugh P.J."/>
            <person name="Mahowald M."/>
            <person name="Liep D."/>
            <person name="Gordon J."/>
        </authorList>
    </citation>
    <scope>NUCLEOTIDE SEQUENCE [LARGE SCALE GENOMIC DNA]</scope>
    <source>
        <strain evidence="3">DSM 10507 / JCM 14656 / S5a33</strain>
    </source>
</reference>
<dbReference type="Pfam" id="PF01841">
    <property type="entry name" value="Transglut_core"/>
    <property type="match status" value="1"/>
</dbReference>
<dbReference type="PANTHER" id="PTHR46333">
    <property type="entry name" value="CYTOKINESIS PROTEIN 3"/>
    <property type="match status" value="1"/>
</dbReference>
<dbReference type="InterPro" id="IPR038765">
    <property type="entry name" value="Papain-like_cys_pep_sf"/>
</dbReference>
<dbReference type="AlphaFoldDB" id="C0CJ69"/>
<dbReference type="PATRIC" id="fig|476272.21.peg.3895"/>
<dbReference type="Gene3D" id="3.10.620.30">
    <property type="match status" value="1"/>
</dbReference>
<reference evidence="2 3" key="1">
    <citation type="submission" date="2009-01" db="EMBL/GenBank/DDBJ databases">
        <authorList>
            <person name="Fulton L."/>
            <person name="Clifton S."/>
            <person name="Fulton B."/>
            <person name="Xu J."/>
            <person name="Minx P."/>
            <person name="Pepin K.H."/>
            <person name="Johnson M."/>
            <person name="Bhonagiri V."/>
            <person name="Nash W.E."/>
            <person name="Mardis E.R."/>
            <person name="Wilson R.K."/>
        </authorList>
    </citation>
    <scope>NUCLEOTIDE SEQUENCE [LARGE SCALE GENOMIC DNA]</scope>
    <source>
        <strain evidence="3">DSM 10507 / JCM 14656 / S5a33</strain>
    </source>
</reference>
<dbReference type="HOGENOM" id="CLU_044957_2_0_9"/>